<comment type="similarity">
    <text evidence="2">Belongs to the ATPase A chain family.</text>
</comment>
<evidence type="ECO:0000256" key="12">
    <source>
        <dbReference type="ARBA" id="ARBA00032954"/>
    </source>
</evidence>
<dbReference type="Proteomes" id="UP000250140">
    <property type="component" value="Unassembled WGS sequence"/>
</dbReference>
<keyword evidence="5" id="KW-0138">CF(0)</keyword>
<feature type="coiled-coil region" evidence="13">
    <location>
        <begin position="141"/>
        <end position="171"/>
    </location>
</feature>
<evidence type="ECO:0000256" key="7">
    <source>
        <dbReference type="ARBA" id="ARBA00022781"/>
    </source>
</evidence>
<evidence type="ECO:0000256" key="3">
    <source>
        <dbReference type="ARBA" id="ARBA00021312"/>
    </source>
</evidence>
<proteinExistence type="inferred from homology"/>
<comment type="subcellular location">
    <subcellularLocation>
        <location evidence="1">Mitochondrion inner membrane</location>
        <topology evidence="1">Multi-pass membrane protein</topology>
    </subcellularLocation>
</comment>
<keyword evidence="16" id="KW-1185">Reference proteome</keyword>
<feature type="transmembrane region" description="Helical" evidence="14">
    <location>
        <begin position="249"/>
        <end position="277"/>
    </location>
</feature>
<feature type="transmembrane region" description="Helical" evidence="14">
    <location>
        <begin position="38"/>
        <end position="58"/>
    </location>
</feature>
<dbReference type="OrthoDB" id="3928811at2759"/>
<keyword evidence="9" id="KW-0406">Ion transport</keyword>
<keyword evidence="4" id="KW-0813">Transport</keyword>
<dbReference type="GO" id="GO:0046933">
    <property type="term" value="F:proton-transporting ATP synthase activity, rotational mechanism"/>
    <property type="evidence" value="ECO:0007669"/>
    <property type="project" value="TreeGrafter"/>
</dbReference>
<dbReference type="PANTHER" id="PTHR11410:SF0">
    <property type="entry name" value="ATP SYNTHASE SUBUNIT A"/>
    <property type="match status" value="1"/>
</dbReference>
<keyword evidence="13" id="KW-0175">Coiled coil</keyword>
<dbReference type="Pfam" id="PF00119">
    <property type="entry name" value="ATP-synt_A"/>
    <property type="match status" value="1"/>
</dbReference>
<evidence type="ECO:0000313" key="15">
    <source>
        <dbReference type="EMBL" id="OCL13297.1"/>
    </source>
</evidence>
<feature type="non-terminal residue" evidence="15">
    <location>
        <position position="284"/>
    </location>
</feature>
<dbReference type="AlphaFoldDB" id="A0A8E2F9Z0"/>
<keyword evidence="10 14" id="KW-0472">Membrane</keyword>
<name>A0A8E2F9Z0_9PEZI</name>
<dbReference type="InterPro" id="IPR000568">
    <property type="entry name" value="ATP_synth_F0_asu"/>
</dbReference>
<evidence type="ECO:0000256" key="11">
    <source>
        <dbReference type="ARBA" id="ARBA00023310"/>
    </source>
</evidence>
<evidence type="ECO:0000256" key="14">
    <source>
        <dbReference type="SAM" id="Phobius"/>
    </source>
</evidence>
<keyword evidence="6 14" id="KW-0812">Transmembrane</keyword>
<evidence type="ECO:0000313" key="16">
    <source>
        <dbReference type="Proteomes" id="UP000250140"/>
    </source>
</evidence>
<keyword evidence="7" id="KW-0375">Hydrogen ion transport</keyword>
<protein>
    <recommendedName>
        <fullName evidence="3">ATP synthase subunit a</fullName>
    </recommendedName>
    <alternativeName>
        <fullName evidence="12">F-ATPase protein 6</fullName>
    </alternativeName>
</protein>
<keyword evidence="11" id="KW-0066">ATP synthesis</keyword>
<evidence type="ECO:0000256" key="6">
    <source>
        <dbReference type="ARBA" id="ARBA00022692"/>
    </source>
</evidence>
<dbReference type="Gene3D" id="1.20.120.220">
    <property type="entry name" value="ATP synthase, F0 complex, subunit A"/>
    <property type="match status" value="1"/>
</dbReference>
<evidence type="ECO:0000256" key="8">
    <source>
        <dbReference type="ARBA" id="ARBA00022989"/>
    </source>
</evidence>
<dbReference type="GO" id="GO:0045259">
    <property type="term" value="C:proton-transporting ATP synthase complex"/>
    <property type="evidence" value="ECO:0007669"/>
    <property type="project" value="UniProtKB-KW"/>
</dbReference>
<dbReference type="EMBL" id="KV748743">
    <property type="protein sequence ID" value="OCL13297.1"/>
    <property type="molecule type" value="Genomic_DNA"/>
</dbReference>
<dbReference type="PANTHER" id="PTHR11410">
    <property type="entry name" value="ATP SYNTHASE SUBUNIT A"/>
    <property type="match status" value="1"/>
</dbReference>
<organism evidence="15 16">
    <name type="scientific">Glonium stellatum</name>
    <dbReference type="NCBI Taxonomy" id="574774"/>
    <lineage>
        <taxon>Eukaryota</taxon>
        <taxon>Fungi</taxon>
        <taxon>Dikarya</taxon>
        <taxon>Ascomycota</taxon>
        <taxon>Pezizomycotina</taxon>
        <taxon>Dothideomycetes</taxon>
        <taxon>Pleosporomycetidae</taxon>
        <taxon>Gloniales</taxon>
        <taxon>Gloniaceae</taxon>
        <taxon>Glonium</taxon>
    </lineage>
</organism>
<reference evidence="15 16" key="1">
    <citation type="journal article" date="2016" name="Nat. Commun.">
        <title>Ectomycorrhizal ecology is imprinted in the genome of the dominant symbiotic fungus Cenococcum geophilum.</title>
        <authorList>
            <consortium name="DOE Joint Genome Institute"/>
            <person name="Peter M."/>
            <person name="Kohler A."/>
            <person name="Ohm R.A."/>
            <person name="Kuo A."/>
            <person name="Krutzmann J."/>
            <person name="Morin E."/>
            <person name="Arend M."/>
            <person name="Barry K.W."/>
            <person name="Binder M."/>
            <person name="Choi C."/>
            <person name="Clum A."/>
            <person name="Copeland A."/>
            <person name="Grisel N."/>
            <person name="Haridas S."/>
            <person name="Kipfer T."/>
            <person name="LaButti K."/>
            <person name="Lindquist E."/>
            <person name="Lipzen A."/>
            <person name="Maire R."/>
            <person name="Meier B."/>
            <person name="Mihaltcheva S."/>
            <person name="Molinier V."/>
            <person name="Murat C."/>
            <person name="Poggeler S."/>
            <person name="Quandt C.A."/>
            <person name="Sperisen C."/>
            <person name="Tritt A."/>
            <person name="Tisserant E."/>
            <person name="Crous P.W."/>
            <person name="Henrissat B."/>
            <person name="Nehls U."/>
            <person name="Egli S."/>
            <person name="Spatafora J.W."/>
            <person name="Grigoriev I.V."/>
            <person name="Martin F.M."/>
        </authorList>
    </citation>
    <scope>NUCLEOTIDE SEQUENCE [LARGE SCALE GENOMIC DNA]</scope>
    <source>
        <strain evidence="15 16">CBS 207.34</strain>
    </source>
</reference>
<dbReference type="GO" id="GO:0005743">
    <property type="term" value="C:mitochondrial inner membrane"/>
    <property type="evidence" value="ECO:0007669"/>
    <property type="project" value="UniProtKB-SubCell"/>
</dbReference>
<feature type="transmembrane region" description="Helical" evidence="14">
    <location>
        <begin position="221"/>
        <end position="243"/>
    </location>
</feature>
<evidence type="ECO:0000256" key="2">
    <source>
        <dbReference type="ARBA" id="ARBA00006810"/>
    </source>
</evidence>
<evidence type="ECO:0000256" key="1">
    <source>
        <dbReference type="ARBA" id="ARBA00004448"/>
    </source>
</evidence>
<accession>A0A8E2F9Z0</accession>
<gene>
    <name evidence="15" type="ORF">AOQ84DRAFT_416066</name>
</gene>
<evidence type="ECO:0000256" key="5">
    <source>
        <dbReference type="ARBA" id="ARBA00022547"/>
    </source>
</evidence>
<sequence>LPSMPTSVDKFHNYPLIRIFRVIGGISILLFLSSPAMIQFIYIAVISFIKIGYIVYLWKNKKKLEVRNSPIDHIASLTLKLATCIKGACVAGGAGATVLGLGFGADKLLEEAGHPPYFKKAIGNQLNNILSGLVYTGNTEYLELQKRMLDVKERAKNIEELNSIVDSLEKDPSFTELKSELAEFKQEFIKDLPREKAQKAIEQSKILAELKNIKKIGRGHMLLNILSGFTYNIMTSGFIFFFLGLLPLAFIIAFSGLELGIAFIQSQVFVVLSCSYIKDALELH</sequence>
<evidence type="ECO:0000256" key="4">
    <source>
        <dbReference type="ARBA" id="ARBA00022448"/>
    </source>
</evidence>
<keyword evidence="8 14" id="KW-1133">Transmembrane helix</keyword>
<evidence type="ECO:0000256" key="10">
    <source>
        <dbReference type="ARBA" id="ARBA00023136"/>
    </source>
</evidence>
<evidence type="ECO:0000256" key="9">
    <source>
        <dbReference type="ARBA" id="ARBA00023065"/>
    </source>
</evidence>
<evidence type="ECO:0000256" key="13">
    <source>
        <dbReference type="SAM" id="Coils"/>
    </source>
</evidence>
<dbReference type="SUPFAM" id="SSF81336">
    <property type="entry name" value="F1F0 ATP synthase subunit A"/>
    <property type="match status" value="1"/>
</dbReference>
<dbReference type="InterPro" id="IPR035908">
    <property type="entry name" value="F0_ATP_A_sf"/>
</dbReference>
<dbReference type="InterPro" id="IPR045083">
    <property type="entry name" value="ATP_synth_F0_asu_bact/mt"/>
</dbReference>